<evidence type="ECO:0000256" key="2">
    <source>
        <dbReference type="SAM" id="SignalP"/>
    </source>
</evidence>
<proteinExistence type="predicted"/>
<keyword evidence="4" id="KW-1185">Reference proteome</keyword>
<organism evidence="3 4">
    <name type="scientific">Amborella trichopoda</name>
    <dbReference type="NCBI Taxonomy" id="13333"/>
    <lineage>
        <taxon>Eukaryota</taxon>
        <taxon>Viridiplantae</taxon>
        <taxon>Streptophyta</taxon>
        <taxon>Embryophyta</taxon>
        <taxon>Tracheophyta</taxon>
        <taxon>Spermatophyta</taxon>
        <taxon>Magnoliopsida</taxon>
        <taxon>Amborellales</taxon>
        <taxon>Amborellaceae</taxon>
        <taxon>Amborella</taxon>
    </lineage>
</organism>
<feature type="signal peptide" evidence="2">
    <location>
        <begin position="1"/>
        <end position="37"/>
    </location>
</feature>
<feature type="compositionally biased region" description="Polar residues" evidence="1">
    <location>
        <begin position="98"/>
        <end position="109"/>
    </location>
</feature>
<sequence length="117" mass="13051">MPMPMPMPAPSTTTLATALLVIFVILLLLISSPETLSRKIKATRNVHPVSHLASKTQEYVTVLSPTTSKEKRYVYGDREFENCLPKGFRPPPSAPSRYINSHPLSLSTCNEKKEEEP</sequence>
<evidence type="ECO:0000313" key="4">
    <source>
        <dbReference type="Proteomes" id="UP000017836"/>
    </source>
</evidence>
<evidence type="ECO:0008006" key="5">
    <source>
        <dbReference type="Google" id="ProtNLM"/>
    </source>
</evidence>
<gene>
    <name evidence="3" type="ORF">AMTR_s00072p00115340</name>
</gene>
<feature type="chain" id="PRO_5004807814" description="Transmembrane protein" evidence="2">
    <location>
        <begin position="38"/>
        <end position="117"/>
    </location>
</feature>
<dbReference type="Gramene" id="ERM98426">
    <property type="protein sequence ID" value="ERM98426"/>
    <property type="gene ID" value="AMTR_s00072p00115340"/>
</dbReference>
<evidence type="ECO:0000313" key="3">
    <source>
        <dbReference type="EMBL" id="ERM98426.1"/>
    </source>
</evidence>
<accession>W1NPA7</accession>
<dbReference type="OMA" id="VNTHILG"/>
<dbReference type="PANTHER" id="PTHR36619">
    <property type="entry name" value="OS04G0208900 PROTEIN"/>
    <property type="match status" value="1"/>
</dbReference>
<reference evidence="4" key="1">
    <citation type="journal article" date="2013" name="Science">
        <title>The Amborella genome and the evolution of flowering plants.</title>
        <authorList>
            <consortium name="Amborella Genome Project"/>
        </authorList>
    </citation>
    <scope>NUCLEOTIDE SEQUENCE [LARGE SCALE GENOMIC DNA]</scope>
</reference>
<dbReference type="PANTHER" id="PTHR36619:SF2">
    <property type="entry name" value="OS04G0208900 PROTEIN"/>
    <property type="match status" value="1"/>
</dbReference>
<name>W1NPA7_AMBTC</name>
<dbReference type="AlphaFoldDB" id="W1NPA7"/>
<dbReference type="EMBL" id="KI395332">
    <property type="protein sequence ID" value="ERM98426.1"/>
    <property type="molecule type" value="Genomic_DNA"/>
</dbReference>
<keyword evidence="2" id="KW-0732">Signal</keyword>
<feature type="region of interest" description="Disordered" evidence="1">
    <location>
        <begin position="85"/>
        <end position="117"/>
    </location>
</feature>
<dbReference type="HOGENOM" id="CLU_2088095_0_0_1"/>
<dbReference type="Proteomes" id="UP000017836">
    <property type="component" value="Unassembled WGS sequence"/>
</dbReference>
<protein>
    <recommendedName>
        <fullName evidence="5">Transmembrane protein</fullName>
    </recommendedName>
</protein>
<evidence type="ECO:0000256" key="1">
    <source>
        <dbReference type="SAM" id="MobiDB-lite"/>
    </source>
</evidence>